<keyword evidence="12" id="KW-0325">Glycoprotein</keyword>
<keyword evidence="17" id="KW-1185">Reference proteome</keyword>
<keyword evidence="11 14" id="KW-0472">Membrane</keyword>
<gene>
    <name evidence="16" type="ORF">MNOR_LOCUS27930</name>
</gene>
<dbReference type="InterPro" id="IPR051173">
    <property type="entry name" value="Ca_channel_alpha-2/delta"/>
</dbReference>
<keyword evidence="9 14" id="KW-1133">Transmembrane helix</keyword>
<proteinExistence type="predicted"/>
<accession>A0AAV2RSZ0</accession>
<keyword evidence="13" id="KW-0407">Ion channel</keyword>
<dbReference type="InterPro" id="IPR036465">
    <property type="entry name" value="vWFA_dom_sf"/>
</dbReference>
<evidence type="ECO:0000256" key="12">
    <source>
        <dbReference type="ARBA" id="ARBA00023180"/>
    </source>
</evidence>
<evidence type="ECO:0000256" key="6">
    <source>
        <dbReference type="ARBA" id="ARBA00022729"/>
    </source>
</evidence>
<keyword evidence="5 14" id="KW-0812">Transmembrane</keyword>
<keyword evidence="2" id="KW-0813">Transport</keyword>
<name>A0AAV2RSZ0_MEGNR</name>
<dbReference type="GO" id="GO:0005891">
    <property type="term" value="C:voltage-gated calcium channel complex"/>
    <property type="evidence" value="ECO:0007669"/>
    <property type="project" value="TreeGrafter"/>
</dbReference>
<evidence type="ECO:0000256" key="7">
    <source>
        <dbReference type="ARBA" id="ARBA00022837"/>
    </source>
</evidence>
<feature type="domain" description="VWFA" evidence="15">
    <location>
        <begin position="290"/>
        <end position="384"/>
    </location>
</feature>
<sequence>MVSCLVVALQHLWRQSIYKHRRTDAAIIVMNIVSVLVLVGVATCTSWAWDTDYSSADDIQYDFSSFEYYEFDKMEHWGQKIGSDLFQVVNEITKYNEIEANYKAGNAEVEKIDSLNLVTEMAENVSNMMKTKAVAVKRIVNFAEVASLEYEYNREEEVDYYNANHLNKRYPSIHPFKLGQLLEGYKELNLVENQHFKGIPVNTNHSTVHVPERIFDKAPDVQNALYWSENLDKTFMTNYESDPTPSWQYFASSTGFLRQYPGTTWDNGDPDLNDARLKSWYREAATSPKNMVVLLDISSSMNGIHMEIAKHVIIIILDTLTENDFFNVLTFNDETKELVSCFDNILAQAHPAIIDEFKNSLNLIETANMANFTKSLSYAFELHY</sequence>
<feature type="non-terminal residue" evidence="16">
    <location>
        <position position="384"/>
    </location>
</feature>
<evidence type="ECO:0000256" key="8">
    <source>
        <dbReference type="ARBA" id="ARBA00022882"/>
    </source>
</evidence>
<dbReference type="InterPro" id="IPR013608">
    <property type="entry name" value="VWA_N"/>
</dbReference>
<dbReference type="SUPFAM" id="SSF53300">
    <property type="entry name" value="vWA-like"/>
    <property type="match status" value="1"/>
</dbReference>
<dbReference type="AlphaFoldDB" id="A0AAV2RSZ0"/>
<feature type="transmembrane region" description="Helical" evidence="14">
    <location>
        <begin position="25"/>
        <end position="49"/>
    </location>
</feature>
<keyword evidence="3" id="KW-0109">Calcium transport</keyword>
<dbReference type="Proteomes" id="UP001497623">
    <property type="component" value="Unassembled WGS sequence"/>
</dbReference>
<dbReference type="InterPro" id="IPR002035">
    <property type="entry name" value="VWF_A"/>
</dbReference>
<keyword evidence="6" id="KW-0732">Signal</keyword>
<dbReference type="Pfam" id="PF08399">
    <property type="entry name" value="VWA_N"/>
    <property type="match status" value="1"/>
</dbReference>
<dbReference type="EMBL" id="CAXKWB010030087">
    <property type="protein sequence ID" value="CAL4137110.1"/>
    <property type="molecule type" value="Genomic_DNA"/>
</dbReference>
<evidence type="ECO:0000313" key="17">
    <source>
        <dbReference type="Proteomes" id="UP001497623"/>
    </source>
</evidence>
<dbReference type="PANTHER" id="PTHR10166">
    <property type="entry name" value="VOLTAGE-DEPENDENT CALCIUM CHANNEL SUBUNIT ALPHA-2/DELTA-RELATED"/>
    <property type="match status" value="1"/>
</dbReference>
<comment type="subcellular location">
    <subcellularLocation>
        <location evidence="1">Membrane</location>
        <topology evidence="1">Single-pass type I membrane protein</topology>
    </subcellularLocation>
</comment>
<evidence type="ECO:0000256" key="3">
    <source>
        <dbReference type="ARBA" id="ARBA00022568"/>
    </source>
</evidence>
<evidence type="ECO:0000256" key="5">
    <source>
        <dbReference type="ARBA" id="ARBA00022692"/>
    </source>
</evidence>
<keyword evidence="8" id="KW-0851">Voltage-gated channel</keyword>
<evidence type="ECO:0000256" key="11">
    <source>
        <dbReference type="ARBA" id="ARBA00023136"/>
    </source>
</evidence>
<comment type="caution">
    <text evidence="16">The sequence shown here is derived from an EMBL/GenBank/DDBJ whole genome shotgun (WGS) entry which is preliminary data.</text>
</comment>
<reference evidence="16 17" key="1">
    <citation type="submission" date="2024-05" db="EMBL/GenBank/DDBJ databases">
        <authorList>
            <person name="Wallberg A."/>
        </authorList>
    </citation>
    <scope>NUCLEOTIDE SEQUENCE [LARGE SCALE GENOMIC DNA]</scope>
</reference>
<keyword evidence="4" id="KW-0107">Calcium channel</keyword>
<evidence type="ECO:0000313" key="16">
    <source>
        <dbReference type="EMBL" id="CAL4137110.1"/>
    </source>
</evidence>
<evidence type="ECO:0000259" key="15">
    <source>
        <dbReference type="PROSITE" id="PS50234"/>
    </source>
</evidence>
<dbReference type="GO" id="GO:0005245">
    <property type="term" value="F:voltage-gated calcium channel activity"/>
    <property type="evidence" value="ECO:0007669"/>
    <property type="project" value="TreeGrafter"/>
</dbReference>
<evidence type="ECO:0000256" key="4">
    <source>
        <dbReference type="ARBA" id="ARBA00022673"/>
    </source>
</evidence>
<evidence type="ECO:0000256" key="10">
    <source>
        <dbReference type="ARBA" id="ARBA00023065"/>
    </source>
</evidence>
<keyword evidence="10" id="KW-0406">Ion transport</keyword>
<organism evidence="16 17">
    <name type="scientific">Meganyctiphanes norvegica</name>
    <name type="common">Northern krill</name>
    <name type="synonym">Thysanopoda norvegica</name>
    <dbReference type="NCBI Taxonomy" id="48144"/>
    <lineage>
        <taxon>Eukaryota</taxon>
        <taxon>Metazoa</taxon>
        <taxon>Ecdysozoa</taxon>
        <taxon>Arthropoda</taxon>
        <taxon>Crustacea</taxon>
        <taxon>Multicrustacea</taxon>
        <taxon>Malacostraca</taxon>
        <taxon>Eumalacostraca</taxon>
        <taxon>Eucarida</taxon>
        <taxon>Euphausiacea</taxon>
        <taxon>Euphausiidae</taxon>
        <taxon>Meganyctiphanes</taxon>
    </lineage>
</organism>
<evidence type="ECO:0000256" key="9">
    <source>
        <dbReference type="ARBA" id="ARBA00022989"/>
    </source>
</evidence>
<evidence type="ECO:0000256" key="14">
    <source>
        <dbReference type="SAM" id="Phobius"/>
    </source>
</evidence>
<dbReference type="PROSITE" id="PS50234">
    <property type="entry name" value="VWFA"/>
    <property type="match status" value="1"/>
</dbReference>
<dbReference type="Gene3D" id="3.40.50.410">
    <property type="entry name" value="von Willebrand factor, type A domain"/>
    <property type="match status" value="1"/>
</dbReference>
<dbReference type="PANTHER" id="PTHR10166:SF37">
    <property type="entry name" value="STOLID, ISOFORM H"/>
    <property type="match status" value="1"/>
</dbReference>
<evidence type="ECO:0000256" key="2">
    <source>
        <dbReference type="ARBA" id="ARBA00022448"/>
    </source>
</evidence>
<evidence type="ECO:0000256" key="1">
    <source>
        <dbReference type="ARBA" id="ARBA00004479"/>
    </source>
</evidence>
<evidence type="ECO:0000256" key="13">
    <source>
        <dbReference type="ARBA" id="ARBA00023303"/>
    </source>
</evidence>
<keyword evidence="7" id="KW-0106">Calcium</keyword>
<protein>
    <recommendedName>
        <fullName evidence="15">VWFA domain-containing protein</fullName>
    </recommendedName>
</protein>